<name>A0ABU1PJZ9_9BURK</name>
<dbReference type="RefSeq" id="WP_166758227.1">
    <property type="nucleotide sequence ID" value="NZ_JAVDSJ010000005.1"/>
</dbReference>
<organism evidence="1 2">
    <name type="scientific">Herbaspirillum frisingense</name>
    <dbReference type="NCBI Taxonomy" id="92645"/>
    <lineage>
        <taxon>Bacteria</taxon>
        <taxon>Pseudomonadati</taxon>
        <taxon>Pseudomonadota</taxon>
        <taxon>Betaproteobacteria</taxon>
        <taxon>Burkholderiales</taxon>
        <taxon>Oxalobacteraceae</taxon>
        <taxon>Herbaspirillum</taxon>
    </lineage>
</organism>
<accession>A0ABU1PJZ9</accession>
<dbReference type="EMBL" id="JAVDSJ010000005">
    <property type="protein sequence ID" value="MDR6585797.1"/>
    <property type="molecule type" value="Genomic_DNA"/>
</dbReference>
<keyword evidence="2" id="KW-1185">Reference proteome</keyword>
<reference evidence="1 2" key="1">
    <citation type="submission" date="2023-07" db="EMBL/GenBank/DDBJ databases">
        <title>Sorghum-associated microbial communities from plants grown in Nebraska, USA.</title>
        <authorList>
            <person name="Schachtman D."/>
        </authorList>
    </citation>
    <scope>NUCLEOTIDE SEQUENCE [LARGE SCALE GENOMIC DNA]</scope>
    <source>
        <strain evidence="1 2">596</strain>
    </source>
</reference>
<evidence type="ECO:0000313" key="1">
    <source>
        <dbReference type="EMBL" id="MDR6585797.1"/>
    </source>
</evidence>
<protein>
    <submittedName>
        <fullName evidence="1">Uncharacterized protein</fullName>
    </submittedName>
</protein>
<dbReference type="Proteomes" id="UP001260715">
    <property type="component" value="Unassembled WGS sequence"/>
</dbReference>
<proteinExistence type="predicted"/>
<comment type="caution">
    <text evidence="1">The sequence shown here is derived from an EMBL/GenBank/DDBJ whole genome shotgun (WGS) entry which is preliminary data.</text>
</comment>
<sequence>MTKKKPPSLAVFRKFGFVFLRTLTAFHRRGAGIAKVKIKVSAGERHVWRHGLIEADIHSATNPGLWQGRCEKWNDAVLMHIFLKNYGIFGYSLPDVRHVSLQKQ</sequence>
<evidence type="ECO:0000313" key="2">
    <source>
        <dbReference type="Proteomes" id="UP001260715"/>
    </source>
</evidence>
<gene>
    <name evidence="1" type="ORF">J2W50_004015</name>
</gene>